<name>A0A1M4WN26_9CLOT</name>
<organism evidence="2 3">
    <name type="scientific">Clostridium fallax</name>
    <dbReference type="NCBI Taxonomy" id="1533"/>
    <lineage>
        <taxon>Bacteria</taxon>
        <taxon>Bacillati</taxon>
        <taxon>Bacillota</taxon>
        <taxon>Clostridia</taxon>
        <taxon>Eubacteriales</taxon>
        <taxon>Clostridiaceae</taxon>
        <taxon>Clostridium</taxon>
    </lineage>
</organism>
<dbReference type="STRING" id="1533.SAMN05443638_11316"/>
<accession>A0A1M4WN26</accession>
<feature type="transmembrane region" description="Helical" evidence="1">
    <location>
        <begin position="74"/>
        <end position="92"/>
    </location>
</feature>
<dbReference type="RefSeq" id="WP_072895883.1">
    <property type="nucleotide sequence ID" value="NZ_FQVM01000013.1"/>
</dbReference>
<dbReference type="Proteomes" id="UP000184035">
    <property type="component" value="Unassembled WGS sequence"/>
</dbReference>
<keyword evidence="1" id="KW-1133">Transmembrane helix</keyword>
<reference evidence="2 3" key="1">
    <citation type="submission" date="2016-11" db="EMBL/GenBank/DDBJ databases">
        <authorList>
            <person name="Jaros S."/>
            <person name="Januszkiewicz K."/>
            <person name="Wedrychowicz H."/>
        </authorList>
    </citation>
    <scope>NUCLEOTIDE SEQUENCE [LARGE SCALE GENOMIC DNA]</scope>
    <source>
        <strain evidence="2 3">DSM 2631</strain>
    </source>
</reference>
<evidence type="ECO:0000313" key="2">
    <source>
        <dbReference type="EMBL" id="SHE82587.1"/>
    </source>
</evidence>
<keyword evidence="1" id="KW-0472">Membrane</keyword>
<keyword evidence="1" id="KW-0812">Transmembrane</keyword>
<feature type="transmembrane region" description="Helical" evidence="1">
    <location>
        <begin position="6"/>
        <end position="25"/>
    </location>
</feature>
<protein>
    <submittedName>
        <fullName evidence="2">Uncharacterized protein</fullName>
    </submittedName>
</protein>
<evidence type="ECO:0000313" key="3">
    <source>
        <dbReference type="Proteomes" id="UP000184035"/>
    </source>
</evidence>
<keyword evidence="3" id="KW-1185">Reference proteome</keyword>
<gene>
    <name evidence="2" type="ORF">SAMN05443638_11316</name>
</gene>
<evidence type="ECO:0000256" key="1">
    <source>
        <dbReference type="SAM" id="Phobius"/>
    </source>
</evidence>
<proteinExistence type="predicted"/>
<dbReference type="EMBL" id="FQVM01000013">
    <property type="protein sequence ID" value="SHE82587.1"/>
    <property type="molecule type" value="Genomic_DNA"/>
</dbReference>
<feature type="transmembrane region" description="Helical" evidence="1">
    <location>
        <begin position="45"/>
        <end position="68"/>
    </location>
</feature>
<dbReference type="AlphaFoldDB" id="A0A1M4WN26"/>
<sequence>MNNTLYQLIPMILALGIGQSIYLLLDKKCQITKKIKIKLSIKQRWQGFFCVCFAMISLLAIGILGIYVIDIEPLIYSVSCGLLIGVSNIMAYKLNTISE</sequence>